<proteinExistence type="predicted"/>
<feature type="transmembrane region" description="Helical" evidence="1">
    <location>
        <begin position="89"/>
        <end position="108"/>
    </location>
</feature>
<feature type="transmembrane region" description="Helical" evidence="1">
    <location>
        <begin position="188"/>
        <end position="208"/>
    </location>
</feature>
<feature type="transmembrane region" description="Helical" evidence="1">
    <location>
        <begin position="16"/>
        <end position="35"/>
    </location>
</feature>
<gene>
    <name evidence="2" type="ORF">CR938_04410</name>
</gene>
<comment type="caution">
    <text evidence="2">The sequence shown here is derived from an EMBL/GenBank/DDBJ whole genome shotgun (WGS) entry which is preliminary data.</text>
</comment>
<dbReference type="OrthoDB" id="5295665at2"/>
<feature type="transmembrane region" description="Helical" evidence="1">
    <location>
        <begin position="220"/>
        <end position="238"/>
    </location>
</feature>
<feature type="transmembrane region" description="Helical" evidence="1">
    <location>
        <begin position="310"/>
        <end position="339"/>
    </location>
</feature>
<protein>
    <submittedName>
        <fullName evidence="2">Uncharacterized protein</fullName>
    </submittedName>
</protein>
<keyword evidence="1" id="KW-0812">Transmembrane</keyword>
<keyword evidence="1" id="KW-0472">Membrane</keyword>
<dbReference type="AlphaFoldDB" id="A0A921NZB0"/>
<reference evidence="2" key="1">
    <citation type="submission" date="2017-10" db="EMBL/GenBank/DDBJ databases">
        <title>Whole genome sequencing of members of genus Pseudoxanthomonas.</title>
        <authorList>
            <person name="Kumar S."/>
            <person name="Bansal K."/>
            <person name="Kaur A."/>
            <person name="Patil P."/>
            <person name="Sharma S."/>
            <person name="Patil P.B."/>
        </authorList>
    </citation>
    <scope>NUCLEOTIDE SEQUENCE</scope>
    <source>
        <strain evidence="2">DSM 22914</strain>
    </source>
</reference>
<feature type="transmembrane region" description="Helical" evidence="1">
    <location>
        <begin position="275"/>
        <end position="298"/>
    </location>
</feature>
<keyword evidence="1" id="KW-1133">Transmembrane helix</keyword>
<dbReference type="Proteomes" id="UP000717981">
    <property type="component" value="Unassembled WGS sequence"/>
</dbReference>
<feature type="transmembrane region" description="Helical" evidence="1">
    <location>
        <begin position="366"/>
        <end position="382"/>
    </location>
</feature>
<accession>A0A921NZB0</accession>
<feature type="transmembrane region" description="Helical" evidence="1">
    <location>
        <begin position="244"/>
        <end position="263"/>
    </location>
</feature>
<dbReference type="RefSeq" id="WP_162123848.1">
    <property type="nucleotide sequence ID" value="NZ_PDWK01000014.1"/>
</dbReference>
<dbReference type="EMBL" id="PDWK01000014">
    <property type="protein sequence ID" value="KAF1689867.1"/>
    <property type="molecule type" value="Genomic_DNA"/>
</dbReference>
<sequence>MSGLAFASAPPAVRPLRFLLCAPAWGVVAGALLVADPHLLDGGRWSPPVVALVHVFTLGVLGNAMLGSLLQFLPVAAGTPVRAGRLLPLAHAALNLGLVLFVLALYRWPAVLPAAATLLAASLLPVLAPPLPALLRQGTQRLLRAGIGAALLALAATALLGVVAIAVLRGYLMLPLDQVVDAHAMLGGGGWLLGLLAAVGGVTVPMFQGTAQVAPRAQRAWTLAAVVLPLAAAVARLLGMPATVVTLALALQAGVLAAAVLRLQWHAPHRRNPALVRFWCAGCIALCLAAAAACAGAAGAPGLEAPAWAMLAGVLGLGVGAPLLVTGMLLEIVAFIAWVDLRGRCPRGMRIPAVGRLQPEEDKRRVLALHLVAALLLPAAFLGPLATLAAGLALSAAHAATALCLLRCLRRARHFRLHPEAYR</sequence>
<feature type="transmembrane region" description="Helical" evidence="1">
    <location>
        <begin position="55"/>
        <end position="77"/>
    </location>
</feature>
<feature type="transmembrane region" description="Helical" evidence="1">
    <location>
        <begin position="388"/>
        <end position="409"/>
    </location>
</feature>
<feature type="transmembrane region" description="Helical" evidence="1">
    <location>
        <begin position="114"/>
        <end position="135"/>
    </location>
</feature>
<evidence type="ECO:0000313" key="3">
    <source>
        <dbReference type="Proteomes" id="UP000717981"/>
    </source>
</evidence>
<evidence type="ECO:0000256" key="1">
    <source>
        <dbReference type="SAM" id="Phobius"/>
    </source>
</evidence>
<evidence type="ECO:0000313" key="2">
    <source>
        <dbReference type="EMBL" id="KAF1689867.1"/>
    </source>
</evidence>
<name>A0A921NZB0_9GAMM</name>
<keyword evidence="3" id="KW-1185">Reference proteome</keyword>
<feature type="transmembrane region" description="Helical" evidence="1">
    <location>
        <begin position="147"/>
        <end position="168"/>
    </location>
</feature>
<organism evidence="2 3">
    <name type="scientific">Pseudoxanthomonas taiwanensis</name>
    <dbReference type="NCBI Taxonomy" id="176598"/>
    <lineage>
        <taxon>Bacteria</taxon>
        <taxon>Pseudomonadati</taxon>
        <taxon>Pseudomonadota</taxon>
        <taxon>Gammaproteobacteria</taxon>
        <taxon>Lysobacterales</taxon>
        <taxon>Lysobacteraceae</taxon>
        <taxon>Pseudoxanthomonas</taxon>
    </lineage>
</organism>